<dbReference type="Proteomes" id="UP000625283">
    <property type="component" value="Unassembled WGS sequence"/>
</dbReference>
<keyword evidence="3" id="KW-1185">Reference proteome</keyword>
<protein>
    <recommendedName>
        <fullName evidence="4">DUF4402 domain-containing protein</fullName>
    </recommendedName>
</protein>
<keyword evidence="1" id="KW-0732">Signal</keyword>
<evidence type="ECO:0000313" key="3">
    <source>
        <dbReference type="Proteomes" id="UP000625283"/>
    </source>
</evidence>
<dbReference type="RefSeq" id="WP_202104168.1">
    <property type="nucleotide sequence ID" value="NZ_JAERTY010000009.1"/>
</dbReference>
<feature type="signal peptide" evidence="1">
    <location>
        <begin position="1"/>
        <end position="20"/>
    </location>
</feature>
<comment type="caution">
    <text evidence="2">The sequence shown here is derived from an EMBL/GenBank/DDBJ whole genome shotgun (WGS) entry which is preliminary data.</text>
</comment>
<name>A0ABS1R6Z6_9SPHI</name>
<evidence type="ECO:0000313" key="2">
    <source>
        <dbReference type="EMBL" id="MBL1410479.1"/>
    </source>
</evidence>
<sequence>MKKVVLALTAVFATVVGVKAQQASQSANVKVNVILTPFQSIEIGTGTGMDVVNLEYNKVEDYKEGVSVEVPKQLKVSSVGTGYKIKASLAYGTQTGNFGKALGNGEATILASDLLEIAIAKNGTGFGTAQVADASMTFGSFGTIGDGASSVLDQELDVKYVGKRLDAGMLGKMFGTSSTQANPTAKYTIDVVYTITTN</sequence>
<reference evidence="2 3" key="1">
    <citation type="submission" date="2021-01" db="EMBL/GenBank/DDBJ databases">
        <title>C459-1 draft genome sequence.</title>
        <authorList>
            <person name="Zhang X.-F."/>
        </authorList>
    </citation>
    <scope>NUCLEOTIDE SEQUENCE [LARGE SCALE GENOMIC DNA]</scope>
    <source>
        <strain evidence="3">C459-1</strain>
    </source>
</reference>
<evidence type="ECO:0000256" key="1">
    <source>
        <dbReference type="SAM" id="SignalP"/>
    </source>
</evidence>
<feature type="chain" id="PRO_5047289586" description="DUF4402 domain-containing protein" evidence="1">
    <location>
        <begin position="21"/>
        <end position="198"/>
    </location>
</feature>
<gene>
    <name evidence="2" type="ORF">JKG61_17105</name>
</gene>
<accession>A0ABS1R6Z6</accession>
<organism evidence="2 3">
    <name type="scientific">Sphingobacterium faecale</name>
    <dbReference type="NCBI Taxonomy" id="2803775"/>
    <lineage>
        <taxon>Bacteria</taxon>
        <taxon>Pseudomonadati</taxon>
        <taxon>Bacteroidota</taxon>
        <taxon>Sphingobacteriia</taxon>
        <taxon>Sphingobacteriales</taxon>
        <taxon>Sphingobacteriaceae</taxon>
        <taxon>Sphingobacterium</taxon>
    </lineage>
</organism>
<proteinExistence type="predicted"/>
<dbReference type="EMBL" id="JAERTY010000009">
    <property type="protein sequence ID" value="MBL1410479.1"/>
    <property type="molecule type" value="Genomic_DNA"/>
</dbReference>
<evidence type="ECO:0008006" key="4">
    <source>
        <dbReference type="Google" id="ProtNLM"/>
    </source>
</evidence>